<dbReference type="FunFam" id="6.10.250.3250:FF:000001">
    <property type="entry name" value="60S ribosomal protein L13a"/>
    <property type="match status" value="1"/>
</dbReference>
<dbReference type="Pfam" id="PF00572">
    <property type="entry name" value="Ribosomal_L13"/>
    <property type="match status" value="1"/>
</dbReference>
<dbReference type="GO" id="GO:0022625">
    <property type="term" value="C:cytosolic large ribosomal subunit"/>
    <property type="evidence" value="ECO:0007669"/>
    <property type="project" value="TreeGrafter"/>
</dbReference>
<name>A0A7S2W6T6_9STRA</name>
<keyword evidence="2 4" id="KW-0689">Ribosomal protein</keyword>
<dbReference type="PANTHER" id="PTHR11545:SF3">
    <property type="entry name" value="LARGE RIBOSOMAL SUBUNIT PROTEIN UL13"/>
    <property type="match status" value="1"/>
</dbReference>
<dbReference type="InterPro" id="IPR036899">
    <property type="entry name" value="Ribosomal_uL13_sf"/>
</dbReference>
<evidence type="ECO:0000256" key="3">
    <source>
        <dbReference type="ARBA" id="ARBA00023274"/>
    </source>
</evidence>
<dbReference type="Gene3D" id="3.90.1180.10">
    <property type="entry name" value="Ribosomal protein L13"/>
    <property type="match status" value="1"/>
</dbReference>
<sequence length="199" mass="22820">MFEKLVVVDCRGHLAGRVASVVAKELLSGQRVVLVRCEEMEISGPIWRNQIKLNKKRCKKTNTNPERGPFSLRHPADIIKRMIRGMIPHKTQRGKAAMNRLKAFEGIPHPYDRMKREVIPEALRVVRLRPGRKYTNLGVLCAKNGWKYSKLVATLEERRKVKSKAFYEKKREGIELRKQAEAEADIPADAKATLAEFGY</sequence>
<dbReference type="NCBIfam" id="TIGR01077">
    <property type="entry name" value="L13_A_E"/>
    <property type="match status" value="1"/>
</dbReference>
<dbReference type="AlphaFoldDB" id="A0A7S2W6T6"/>
<keyword evidence="3 4" id="KW-0687">Ribonucleoprotein</keyword>
<dbReference type="SUPFAM" id="SSF52161">
    <property type="entry name" value="Ribosomal protein L13"/>
    <property type="match status" value="1"/>
</dbReference>
<evidence type="ECO:0000256" key="2">
    <source>
        <dbReference type="ARBA" id="ARBA00022980"/>
    </source>
</evidence>
<reference evidence="5" key="1">
    <citation type="submission" date="2021-01" db="EMBL/GenBank/DDBJ databases">
        <authorList>
            <person name="Corre E."/>
            <person name="Pelletier E."/>
            <person name="Niang G."/>
            <person name="Scheremetjew M."/>
            <person name="Finn R."/>
            <person name="Kale V."/>
            <person name="Holt S."/>
            <person name="Cochrane G."/>
            <person name="Meng A."/>
            <person name="Brown T."/>
            <person name="Cohen L."/>
        </authorList>
    </citation>
    <scope>NUCLEOTIDE SEQUENCE</scope>
    <source>
        <strain evidence="5">NY070348D</strain>
    </source>
</reference>
<dbReference type="EMBL" id="HBHK01006048">
    <property type="protein sequence ID" value="CAD9671586.1"/>
    <property type="molecule type" value="Transcribed_RNA"/>
</dbReference>
<dbReference type="GO" id="GO:0006412">
    <property type="term" value="P:translation"/>
    <property type="evidence" value="ECO:0007669"/>
    <property type="project" value="InterPro"/>
</dbReference>
<dbReference type="InterPro" id="IPR005755">
    <property type="entry name" value="Ribosomal_uL13_euk/arc"/>
</dbReference>
<evidence type="ECO:0000313" key="5">
    <source>
        <dbReference type="EMBL" id="CAD9671586.1"/>
    </source>
</evidence>
<comment type="similarity">
    <text evidence="1 4">Belongs to the universal ribosomal protein uL13 family.</text>
</comment>
<dbReference type="PROSITE" id="PS00783">
    <property type="entry name" value="RIBOSOMAL_L13"/>
    <property type="match status" value="1"/>
</dbReference>
<dbReference type="FunFam" id="3.90.1180.10:FF:000009">
    <property type="entry name" value="60S ribosomal protein L13a"/>
    <property type="match status" value="1"/>
</dbReference>
<evidence type="ECO:0000256" key="1">
    <source>
        <dbReference type="ARBA" id="ARBA00006227"/>
    </source>
</evidence>
<dbReference type="HAMAP" id="MF_01366">
    <property type="entry name" value="Ribosomal_uL13"/>
    <property type="match status" value="1"/>
</dbReference>
<dbReference type="Gene3D" id="6.10.250.3250">
    <property type="match status" value="1"/>
</dbReference>
<evidence type="ECO:0000256" key="4">
    <source>
        <dbReference type="RuleBase" id="RU003877"/>
    </source>
</evidence>
<evidence type="ECO:0008006" key="6">
    <source>
        <dbReference type="Google" id="ProtNLM"/>
    </source>
</evidence>
<dbReference type="PANTHER" id="PTHR11545">
    <property type="entry name" value="RIBOSOMAL PROTEIN L13"/>
    <property type="match status" value="1"/>
</dbReference>
<dbReference type="GO" id="GO:0003735">
    <property type="term" value="F:structural constituent of ribosome"/>
    <property type="evidence" value="ECO:0007669"/>
    <property type="project" value="InterPro"/>
</dbReference>
<organism evidence="5">
    <name type="scientific">Mucochytrium quahogii</name>
    <dbReference type="NCBI Taxonomy" id="96639"/>
    <lineage>
        <taxon>Eukaryota</taxon>
        <taxon>Sar</taxon>
        <taxon>Stramenopiles</taxon>
        <taxon>Bigyra</taxon>
        <taxon>Labyrinthulomycetes</taxon>
        <taxon>Thraustochytrida</taxon>
        <taxon>Thraustochytriidae</taxon>
        <taxon>Mucochytrium</taxon>
    </lineage>
</organism>
<dbReference type="InterPro" id="IPR005822">
    <property type="entry name" value="Ribosomal_uL13"/>
</dbReference>
<gene>
    <name evidence="5" type="ORF">QSP1433_LOCUS3615</name>
</gene>
<dbReference type="InterPro" id="IPR023563">
    <property type="entry name" value="Ribosomal_uL13_CS"/>
</dbReference>
<dbReference type="GO" id="GO:0003729">
    <property type="term" value="F:mRNA binding"/>
    <property type="evidence" value="ECO:0007669"/>
    <property type="project" value="TreeGrafter"/>
</dbReference>
<dbReference type="GO" id="GO:0017148">
    <property type="term" value="P:negative regulation of translation"/>
    <property type="evidence" value="ECO:0007669"/>
    <property type="project" value="TreeGrafter"/>
</dbReference>
<protein>
    <recommendedName>
        <fullName evidence="6">60S ribosomal protein L13a</fullName>
    </recommendedName>
</protein>
<proteinExistence type="inferred from homology"/>
<accession>A0A7S2W6T6</accession>